<evidence type="ECO:0000313" key="2">
    <source>
        <dbReference type="Proteomes" id="UP000240377"/>
    </source>
</evidence>
<reference evidence="1" key="1">
    <citation type="submission" date="2018-01" db="EMBL/GenBank/DDBJ databases">
        <title>Lactobacillus phages that infect wine-derived L. plantarum strains.</title>
        <authorList>
            <person name="Kyrkou I."/>
            <person name="Hestbjerg Hansen L."/>
        </authorList>
    </citation>
    <scope>NUCLEOTIDE SEQUENCE [LARGE SCALE GENOMIC DNA]</scope>
</reference>
<name>A0A2K9VD34_9CAUD</name>
<dbReference type="Proteomes" id="UP000240377">
    <property type="component" value="Segment"/>
</dbReference>
<dbReference type="KEGG" id="vg:54988924"/>
<sequence>MKNIDLINQHYDTFINLSRQLSFKNPFKNEFVNHLLHDYLYDSNCAYNDFCPVVLDLSQAEYADALTTDIKNAKIILSCMAKVFEDNSSEIEAYSDDPTKTIDISQDYMDDFYNIYNEYLK</sequence>
<dbReference type="GeneID" id="54988924"/>
<evidence type="ECO:0000313" key="1">
    <source>
        <dbReference type="EMBL" id="AUV60143.1"/>
    </source>
</evidence>
<organism evidence="1 2">
    <name type="scientific">Lactobacillus phage Semele</name>
    <dbReference type="NCBI Taxonomy" id="2079433"/>
    <lineage>
        <taxon>Viruses</taxon>
        <taxon>Duplodnaviria</taxon>
        <taxon>Heunggongvirae</taxon>
        <taxon>Uroviricota</taxon>
        <taxon>Caudoviricetes</taxon>
        <taxon>Herelleviridae</taxon>
        <taxon>Harbinvirus</taxon>
        <taxon>Harbinvirus semele</taxon>
    </lineage>
</organism>
<protein>
    <submittedName>
        <fullName evidence="1">Uncharacterized protein</fullName>
    </submittedName>
</protein>
<accession>A0A2K9VD34</accession>
<proteinExistence type="predicted"/>
<keyword evidence="2" id="KW-1185">Reference proteome</keyword>
<dbReference type="RefSeq" id="YP_009798462.1">
    <property type="nucleotide sequence ID" value="NC_047926.1"/>
</dbReference>
<dbReference type="EMBL" id="MG765279">
    <property type="protein sequence ID" value="AUV60143.1"/>
    <property type="molecule type" value="Genomic_DNA"/>
</dbReference>